<name>A0A3M6T7G5_POCDA</name>
<comment type="caution">
    <text evidence="2">The sequence shown here is derived from an EMBL/GenBank/DDBJ whole genome shotgun (WGS) entry which is preliminary data.</text>
</comment>
<proteinExistence type="predicted"/>
<feature type="region of interest" description="Disordered" evidence="1">
    <location>
        <begin position="1"/>
        <end position="192"/>
    </location>
</feature>
<dbReference type="AlphaFoldDB" id="A0A3M6T7G5"/>
<accession>A0A3M6T7G5</accession>
<reference evidence="2 3" key="1">
    <citation type="journal article" date="2018" name="Sci. Rep.">
        <title>Comparative analysis of the Pocillopora damicornis genome highlights role of immune system in coral evolution.</title>
        <authorList>
            <person name="Cunning R."/>
            <person name="Bay R.A."/>
            <person name="Gillette P."/>
            <person name="Baker A.C."/>
            <person name="Traylor-Knowles N."/>
        </authorList>
    </citation>
    <scope>NUCLEOTIDE SEQUENCE [LARGE SCALE GENOMIC DNA]</scope>
    <source>
        <strain evidence="2">RSMAS</strain>
        <tissue evidence="2">Whole animal</tissue>
    </source>
</reference>
<evidence type="ECO:0000256" key="1">
    <source>
        <dbReference type="SAM" id="MobiDB-lite"/>
    </source>
</evidence>
<feature type="compositionally biased region" description="Basic and acidic residues" evidence="1">
    <location>
        <begin position="94"/>
        <end position="104"/>
    </location>
</feature>
<evidence type="ECO:0000313" key="3">
    <source>
        <dbReference type="Proteomes" id="UP000275408"/>
    </source>
</evidence>
<feature type="compositionally biased region" description="Acidic residues" evidence="1">
    <location>
        <begin position="144"/>
        <end position="158"/>
    </location>
</feature>
<gene>
    <name evidence="2" type="ORF">pdam_00015462</name>
</gene>
<feature type="compositionally biased region" description="Basic residues" evidence="1">
    <location>
        <begin position="1"/>
        <end position="15"/>
    </location>
</feature>
<feature type="compositionally biased region" description="Basic and acidic residues" evidence="1">
    <location>
        <begin position="40"/>
        <end position="49"/>
    </location>
</feature>
<organism evidence="2 3">
    <name type="scientific">Pocillopora damicornis</name>
    <name type="common">Cauliflower coral</name>
    <name type="synonym">Millepora damicornis</name>
    <dbReference type="NCBI Taxonomy" id="46731"/>
    <lineage>
        <taxon>Eukaryota</taxon>
        <taxon>Metazoa</taxon>
        <taxon>Cnidaria</taxon>
        <taxon>Anthozoa</taxon>
        <taxon>Hexacorallia</taxon>
        <taxon>Scleractinia</taxon>
        <taxon>Astrocoeniina</taxon>
        <taxon>Pocilloporidae</taxon>
        <taxon>Pocillopora</taxon>
    </lineage>
</organism>
<sequence length="192" mass="21912">MAKGRKNRQHWKQRRVKNDFKKKLKGQKRNLKEIVGSHSNDTERDDGILVKKPKKDSSTIESNEIDSSDSEQDVGNLYLELVNSLGAGPGSYGEELKEKWKDDESDKNDEEEIEEEMVQTENEDEVKEANKQEDSEGDNVSKDVEDDENGTDEPENMADDYRTEGAAREEIEDGKEKNESSDTDEREGKVLV</sequence>
<feature type="compositionally biased region" description="Basic and acidic residues" evidence="1">
    <location>
        <begin position="127"/>
        <end position="143"/>
    </location>
</feature>
<dbReference type="EMBL" id="RCHS01004153">
    <property type="protein sequence ID" value="RMX37355.1"/>
    <property type="molecule type" value="Genomic_DNA"/>
</dbReference>
<dbReference type="Proteomes" id="UP000275408">
    <property type="component" value="Unassembled WGS sequence"/>
</dbReference>
<feature type="compositionally biased region" description="Basic and acidic residues" evidence="1">
    <location>
        <begin position="159"/>
        <end position="180"/>
    </location>
</feature>
<feature type="compositionally biased region" description="Acidic residues" evidence="1">
    <location>
        <begin position="63"/>
        <end position="72"/>
    </location>
</feature>
<protein>
    <submittedName>
        <fullName evidence="2">Uncharacterized protein</fullName>
    </submittedName>
</protein>
<evidence type="ECO:0000313" key="2">
    <source>
        <dbReference type="EMBL" id="RMX37355.1"/>
    </source>
</evidence>
<feature type="compositionally biased region" description="Acidic residues" evidence="1">
    <location>
        <begin position="105"/>
        <end position="126"/>
    </location>
</feature>
<keyword evidence="3" id="KW-1185">Reference proteome</keyword>
<feature type="non-terminal residue" evidence="2">
    <location>
        <position position="192"/>
    </location>
</feature>